<dbReference type="RefSeq" id="WP_132120981.1">
    <property type="nucleotide sequence ID" value="NZ_SLWS01000006.1"/>
</dbReference>
<evidence type="ECO:0000313" key="2">
    <source>
        <dbReference type="Proteomes" id="UP000295680"/>
    </source>
</evidence>
<reference evidence="1 2" key="1">
    <citation type="submission" date="2019-03" db="EMBL/GenBank/DDBJ databases">
        <title>Genomic Encyclopedia of Type Strains, Phase IV (KMG-IV): sequencing the most valuable type-strain genomes for metagenomic binning, comparative biology and taxonomic classification.</title>
        <authorList>
            <person name="Goeker M."/>
        </authorList>
    </citation>
    <scope>NUCLEOTIDE SEQUENCE [LARGE SCALE GENOMIC DNA]</scope>
    <source>
        <strain evidence="1 2">DSM 45934</strain>
    </source>
</reference>
<dbReference type="AlphaFoldDB" id="A0A4R2JFY1"/>
<dbReference type="Proteomes" id="UP000295680">
    <property type="component" value="Unassembled WGS sequence"/>
</dbReference>
<evidence type="ECO:0000313" key="1">
    <source>
        <dbReference type="EMBL" id="TCO57162.1"/>
    </source>
</evidence>
<accession>A0A4R2JFY1</accession>
<comment type="caution">
    <text evidence="1">The sequence shown here is derived from an EMBL/GenBank/DDBJ whole genome shotgun (WGS) entry which is preliminary data.</text>
</comment>
<protein>
    <submittedName>
        <fullName evidence="1">Uncharacterized protein</fullName>
    </submittedName>
</protein>
<gene>
    <name evidence="1" type="ORF">EV192_106639</name>
</gene>
<name>A0A4R2JFY1_9PSEU</name>
<sequence length="201" mass="21733">MTPLKRPPWFGRILRWSPNPHGHATNYLGREHEITKVGRERAQAYGRGCSLGWHFTVHPDAHDIDPDERNPIGPALGGRLDHARLLAEAWILTPEPEHRSADGSPSLVDALGGGGPGFRAQSGVTLVAYPDHDSRRVKICHQSPHNHPRTGAVVGTVRVTFTTDAEDGAVSLTWTPTLANGADLGTYSGWHDACRAIGATV</sequence>
<proteinExistence type="predicted"/>
<dbReference type="OrthoDB" id="9790727at2"/>
<organism evidence="1 2">
    <name type="scientific">Actinocrispum wychmicini</name>
    <dbReference type="NCBI Taxonomy" id="1213861"/>
    <lineage>
        <taxon>Bacteria</taxon>
        <taxon>Bacillati</taxon>
        <taxon>Actinomycetota</taxon>
        <taxon>Actinomycetes</taxon>
        <taxon>Pseudonocardiales</taxon>
        <taxon>Pseudonocardiaceae</taxon>
        <taxon>Actinocrispum</taxon>
    </lineage>
</organism>
<keyword evidence="2" id="KW-1185">Reference proteome</keyword>
<dbReference type="EMBL" id="SLWS01000006">
    <property type="protein sequence ID" value="TCO57162.1"/>
    <property type="molecule type" value="Genomic_DNA"/>
</dbReference>